<proteinExistence type="predicted"/>
<dbReference type="OrthoDB" id="3771157at2"/>
<dbReference type="EMBL" id="LSDA01000020">
    <property type="protein sequence ID" value="KXB60024.1"/>
    <property type="molecule type" value="Genomic_DNA"/>
</dbReference>
<evidence type="ECO:0000259" key="1">
    <source>
        <dbReference type="Pfam" id="PF24793"/>
    </source>
</evidence>
<accession>A0A133ZX59</accession>
<sequence length="296" mass="34771">MNLYKKFLIQTYNVGIIRKNIGDVLKEGIKKDDITWLRHSFKDRFFADPFLIKEDTVFYYILVEEFIFWEEKGKITLLKVRKTDFTLIEKKIVIEESTHLSFPFCELNGNTIIPESVLSGKTKEYSIDLDTMSVKSSEVILDEGLVDAVFYKDKKGNKWILTTKTNNPKEDLYIYLWNEDRYMPVSDGNVVKHSIEEARSAGRVFEFDGNTYRPVQDSTGRYGKQTRIMKIGSLDKEGYEANSVQVISGKDNKPYNETLHTFNVYEDCIIVDGSKDYFRFPMKILYKKFKWLFKKE</sequence>
<reference evidence="3" key="1">
    <citation type="submission" date="2016-01" db="EMBL/GenBank/DDBJ databases">
        <authorList>
            <person name="Mitreva M."/>
            <person name="Pepin K.H."/>
            <person name="Mihindukulasuriya K.A."/>
            <person name="Fulton R."/>
            <person name="Fronick C."/>
            <person name="O'Laughlin M."/>
            <person name="Miner T."/>
            <person name="Herter B."/>
            <person name="Rosa B.A."/>
            <person name="Cordes M."/>
            <person name="Tomlinson C."/>
            <person name="Wollam A."/>
            <person name="Palsikar V.B."/>
            <person name="Mardis E.R."/>
            <person name="Wilson R.K."/>
        </authorList>
    </citation>
    <scope>NUCLEOTIDE SEQUENCE [LARGE SCALE GENOMIC DNA]</scope>
    <source>
        <strain evidence="3">DNF00896</strain>
    </source>
</reference>
<name>A0A133ZX59_9FIRM</name>
<keyword evidence="3" id="KW-1185">Reference proteome</keyword>
<dbReference type="AlphaFoldDB" id="A0A133ZX59"/>
<dbReference type="PATRIC" id="fig|467210.3.peg.796"/>
<dbReference type="STRING" id="467210.HMPREF1866_00807"/>
<dbReference type="RefSeq" id="WP_060930710.1">
    <property type="nucleotide sequence ID" value="NZ_KQ959781.1"/>
</dbReference>
<dbReference type="Proteomes" id="UP000070394">
    <property type="component" value="Unassembled WGS sequence"/>
</dbReference>
<protein>
    <recommendedName>
        <fullName evidence="1">Glucosamine inositolphosphorylceramide transferase 1 N-terminal domain-containing protein</fullName>
    </recommendedName>
</protein>
<feature type="domain" description="Glucosamine inositolphosphorylceramide transferase 1 N-terminal" evidence="1">
    <location>
        <begin position="40"/>
        <end position="254"/>
    </location>
</feature>
<organism evidence="2 3">
    <name type="scientific">Lachnoanaerobaculum saburreum</name>
    <dbReference type="NCBI Taxonomy" id="467210"/>
    <lineage>
        <taxon>Bacteria</taxon>
        <taxon>Bacillati</taxon>
        <taxon>Bacillota</taxon>
        <taxon>Clostridia</taxon>
        <taxon>Lachnospirales</taxon>
        <taxon>Lachnospiraceae</taxon>
        <taxon>Lachnoanaerobaculum</taxon>
    </lineage>
</organism>
<dbReference type="InterPro" id="IPR056442">
    <property type="entry name" value="GINT1_N"/>
</dbReference>
<evidence type="ECO:0000313" key="2">
    <source>
        <dbReference type="EMBL" id="KXB60024.1"/>
    </source>
</evidence>
<gene>
    <name evidence="2" type="ORF">HMPREF1866_00807</name>
</gene>
<comment type="caution">
    <text evidence="2">The sequence shown here is derived from an EMBL/GenBank/DDBJ whole genome shotgun (WGS) entry which is preliminary data.</text>
</comment>
<dbReference type="Pfam" id="PF24793">
    <property type="entry name" value="GINT1_N"/>
    <property type="match status" value="1"/>
</dbReference>
<evidence type="ECO:0000313" key="3">
    <source>
        <dbReference type="Proteomes" id="UP000070394"/>
    </source>
</evidence>